<dbReference type="EMBL" id="CP047415">
    <property type="protein sequence ID" value="QLL74598.1"/>
    <property type="molecule type" value="Genomic_DNA"/>
</dbReference>
<gene>
    <name evidence="2" type="ORF">GTO85_09695</name>
</gene>
<dbReference type="InterPro" id="IPR045455">
    <property type="entry name" value="NrS-1_pol-like_helicase"/>
</dbReference>
<protein>
    <recommendedName>
        <fullName evidence="1">NrS-1 polymerase-like helicase domain-containing protein</fullName>
    </recommendedName>
</protein>
<organism evidence="2 3">
    <name type="scientific">Lactobacillus crispatus</name>
    <dbReference type="NCBI Taxonomy" id="47770"/>
    <lineage>
        <taxon>Bacteria</taxon>
        <taxon>Bacillati</taxon>
        <taxon>Bacillota</taxon>
        <taxon>Bacilli</taxon>
        <taxon>Lactobacillales</taxon>
        <taxon>Lactobacillaceae</taxon>
        <taxon>Lactobacillus</taxon>
    </lineage>
</organism>
<dbReference type="Proteomes" id="UP000510660">
    <property type="component" value="Chromosome"/>
</dbReference>
<proteinExistence type="predicted"/>
<name>A0A7H9EA83_9LACO</name>
<feature type="domain" description="NrS-1 polymerase-like helicase" evidence="1">
    <location>
        <begin position="21"/>
        <end position="134"/>
    </location>
</feature>
<evidence type="ECO:0000259" key="1">
    <source>
        <dbReference type="Pfam" id="PF19263"/>
    </source>
</evidence>
<dbReference type="RefSeq" id="WP_180860754.1">
    <property type="nucleotide sequence ID" value="NZ_CP047415.1"/>
</dbReference>
<sequence>MECIGLSLLNSYEIPFFVFIKSEGGHGKSALFKYLASLFGVGSASGISLKQLTEGQAFDASELRFKEVNLVSDERATFVPDQVIGLLKSISGGDKKDFSQKNKQTASFTNHANLWFNMNDFPRFKTYDDAIARRACLFRWNYVAKYAHFNQEYLPTIKKERGEFALKCLYYAKIAIERKPIKYSYISIPIQLTRSDSMIRDYKEWADINDYFNSFIENCCVIGENYRIGAKFLLDRLNEFTKNNGGTGEYKMASFASRLQGKDVHKSSDPTSWKDEHGYFKTGVYVFQGITLKSIAKVEQEDKEFKKNQKKAGEQRWQAIING</sequence>
<accession>A0A7H9EA83</accession>
<evidence type="ECO:0000313" key="3">
    <source>
        <dbReference type="Proteomes" id="UP000510660"/>
    </source>
</evidence>
<dbReference type="AlphaFoldDB" id="A0A7H9EA83"/>
<dbReference type="Gene3D" id="3.40.50.300">
    <property type="entry name" value="P-loop containing nucleotide triphosphate hydrolases"/>
    <property type="match status" value="1"/>
</dbReference>
<dbReference type="SUPFAM" id="SSF52540">
    <property type="entry name" value="P-loop containing nucleoside triphosphate hydrolases"/>
    <property type="match status" value="1"/>
</dbReference>
<dbReference type="InterPro" id="IPR027417">
    <property type="entry name" value="P-loop_NTPase"/>
</dbReference>
<reference evidence="2 3" key="1">
    <citation type="submission" date="2020-01" db="EMBL/GenBank/DDBJ databases">
        <title>Complete and circular genome sequences of six lactobacillus isolates from horses.</title>
        <authorList>
            <person name="Hassan H.M."/>
        </authorList>
    </citation>
    <scope>NUCLEOTIDE SEQUENCE [LARGE SCALE GENOMIC DNA]</scope>
    <source>
        <strain evidence="2 3">1D</strain>
    </source>
</reference>
<dbReference type="Pfam" id="PF19263">
    <property type="entry name" value="DUF5906"/>
    <property type="match status" value="1"/>
</dbReference>
<evidence type="ECO:0000313" key="2">
    <source>
        <dbReference type="EMBL" id="QLL74598.1"/>
    </source>
</evidence>